<sequence length="184" mass="19160">MERGNRHPDRKSTPTMRAASASDSNVKPILPMARFSAPFCLRVFGAGVVLATAFSLQAPLSSRSTVAPAGKALAFAPPKGTGVPAPAGLVKKENDFSFRLQSVAGGAAAPAPKKNALLEKVWNENTKLVTYITVWYLGNIWYNIYNKKALNLLGKNGGGALGPGGGAALGRGSLCDSPVGPRRA</sequence>
<protein>
    <submittedName>
        <fullName evidence="3">Uncharacterized protein</fullName>
    </submittedName>
</protein>
<evidence type="ECO:0000313" key="3">
    <source>
        <dbReference type="EMBL" id="EWM28905.1"/>
    </source>
</evidence>
<dbReference type="EMBL" id="AZIL01000247">
    <property type="protein sequence ID" value="EWM28905.1"/>
    <property type="molecule type" value="Genomic_DNA"/>
</dbReference>
<accession>W7TP48</accession>
<feature type="transmembrane region" description="Helical" evidence="2">
    <location>
        <begin position="128"/>
        <end position="145"/>
    </location>
</feature>
<keyword evidence="2" id="KW-0472">Membrane</keyword>
<evidence type="ECO:0000256" key="2">
    <source>
        <dbReference type="SAM" id="Phobius"/>
    </source>
</evidence>
<keyword evidence="2" id="KW-0812">Transmembrane</keyword>
<feature type="transmembrane region" description="Helical" evidence="2">
    <location>
        <begin position="39"/>
        <end position="58"/>
    </location>
</feature>
<feature type="non-terminal residue" evidence="3">
    <location>
        <position position="184"/>
    </location>
</feature>
<comment type="caution">
    <text evidence="3">The sequence shown here is derived from an EMBL/GenBank/DDBJ whole genome shotgun (WGS) entry which is preliminary data.</text>
</comment>
<name>W7TP48_9STRA</name>
<feature type="region of interest" description="Disordered" evidence="1">
    <location>
        <begin position="1"/>
        <end position="23"/>
    </location>
</feature>
<keyword evidence="4" id="KW-1185">Reference proteome</keyword>
<evidence type="ECO:0000256" key="1">
    <source>
        <dbReference type="SAM" id="MobiDB-lite"/>
    </source>
</evidence>
<organism evidence="3 4">
    <name type="scientific">Nannochloropsis gaditana</name>
    <dbReference type="NCBI Taxonomy" id="72520"/>
    <lineage>
        <taxon>Eukaryota</taxon>
        <taxon>Sar</taxon>
        <taxon>Stramenopiles</taxon>
        <taxon>Ochrophyta</taxon>
        <taxon>Eustigmatophyceae</taxon>
        <taxon>Eustigmatales</taxon>
        <taxon>Monodopsidaceae</taxon>
        <taxon>Nannochloropsis</taxon>
    </lineage>
</organism>
<evidence type="ECO:0000313" key="4">
    <source>
        <dbReference type="Proteomes" id="UP000019335"/>
    </source>
</evidence>
<reference evidence="3 4" key="1">
    <citation type="journal article" date="2014" name="Mol. Plant">
        <title>Chromosome Scale Genome Assembly and Transcriptome Profiling of Nannochloropsis gaditana in Nitrogen Depletion.</title>
        <authorList>
            <person name="Corteggiani Carpinelli E."/>
            <person name="Telatin A."/>
            <person name="Vitulo N."/>
            <person name="Forcato C."/>
            <person name="D'Angelo M."/>
            <person name="Schiavon R."/>
            <person name="Vezzi A."/>
            <person name="Giacometti G.M."/>
            <person name="Morosinotto T."/>
            <person name="Valle G."/>
        </authorList>
    </citation>
    <scope>NUCLEOTIDE SEQUENCE [LARGE SCALE GENOMIC DNA]</scope>
    <source>
        <strain evidence="3 4">B-31</strain>
    </source>
</reference>
<gene>
    <name evidence="3" type="ORF">Naga_101190g1</name>
</gene>
<keyword evidence="2" id="KW-1133">Transmembrane helix</keyword>
<dbReference type="AlphaFoldDB" id="W7TP48"/>
<feature type="compositionally biased region" description="Basic and acidic residues" evidence="1">
    <location>
        <begin position="1"/>
        <end position="12"/>
    </location>
</feature>
<proteinExistence type="predicted"/>
<dbReference type="Proteomes" id="UP000019335">
    <property type="component" value="Chromosome 4"/>
</dbReference>